<reference evidence="9 10" key="1">
    <citation type="submission" date="2018-11" db="EMBL/GenBank/DDBJ databases">
        <title>Arenibacter aquaticus sp.nov., a marine bacterium isolated from surface seawater in the South China Sea.</title>
        <authorList>
            <person name="Guo J."/>
            <person name="Sun J."/>
        </authorList>
    </citation>
    <scope>NUCLEOTIDE SEQUENCE [LARGE SCALE GENOMIC DNA]</scope>
    <source>
        <strain evidence="9 10">GUO666</strain>
    </source>
</reference>
<keyword evidence="7" id="KW-0472">Membrane</keyword>
<dbReference type="RefSeq" id="WP_126162376.1">
    <property type="nucleotide sequence ID" value="NZ_RQPJ01000005.1"/>
</dbReference>
<keyword evidence="7" id="KW-1133">Transmembrane helix</keyword>
<evidence type="ECO:0000256" key="7">
    <source>
        <dbReference type="RuleBase" id="RU362042"/>
    </source>
</evidence>
<dbReference type="AlphaFoldDB" id="A0A430K3H2"/>
<name>A0A430K3H2_9FLAO</name>
<feature type="transmembrane region" description="Helical" evidence="7">
    <location>
        <begin position="6"/>
        <end position="25"/>
    </location>
</feature>
<dbReference type="InterPro" id="IPR036286">
    <property type="entry name" value="LexA/Signal_pep-like_sf"/>
</dbReference>
<dbReference type="Gene3D" id="2.10.109.10">
    <property type="entry name" value="Umud Fragment, subunit A"/>
    <property type="match status" value="2"/>
</dbReference>
<dbReference type="InterPro" id="IPR019533">
    <property type="entry name" value="Peptidase_S26"/>
</dbReference>
<dbReference type="PANTHER" id="PTHR43390">
    <property type="entry name" value="SIGNAL PEPTIDASE I"/>
    <property type="match status" value="1"/>
</dbReference>
<keyword evidence="5 7" id="KW-0378">Hydrolase</keyword>
<dbReference type="CDD" id="cd06530">
    <property type="entry name" value="S26_SPase_I"/>
    <property type="match status" value="2"/>
</dbReference>
<feature type="transmembrane region" description="Helical" evidence="7">
    <location>
        <begin position="55"/>
        <end position="74"/>
    </location>
</feature>
<keyword evidence="7" id="KW-0645">Protease</keyword>
<evidence type="ECO:0000256" key="4">
    <source>
        <dbReference type="ARBA" id="ARBA00019232"/>
    </source>
</evidence>
<evidence type="ECO:0000313" key="10">
    <source>
        <dbReference type="Proteomes" id="UP000267585"/>
    </source>
</evidence>
<dbReference type="InterPro" id="IPR000223">
    <property type="entry name" value="Pept_S26A_signal_pept_1"/>
</dbReference>
<dbReference type="PROSITE" id="PS00761">
    <property type="entry name" value="SPASE_I_3"/>
    <property type="match status" value="1"/>
</dbReference>
<dbReference type="PANTHER" id="PTHR43390:SF1">
    <property type="entry name" value="CHLOROPLAST PROCESSING PEPTIDASE"/>
    <property type="match status" value="1"/>
</dbReference>
<keyword evidence="7" id="KW-0812">Transmembrane</keyword>
<proteinExistence type="inferred from homology"/>
<dbReference type="EC" id="3.4.21.89" evidence="3 7"/>
<dbReference type="Pfam" id="PF18936">
    <property type="entry name" value="DUF5684"/>
    <property type="match status" value="1"/>
</dbReference>
<dbReference type="GO" id="GO:0009003">
    <property type="term" value="F:signal peptidase activity"/>
    <property type="evidence" value="ECO:0007669"/>
    <property type="project" value="UniProtKB-EC"/>
</dbReference>
<evidence type="ECO:0000256" key="6">
    <source>
        <dbReference type="PIRSR" id="PIRSR600223-1"/>
    </source>
</evidence>
<dbReference type="Proteomes" id="UP000267585">
    <property type="component" value="Unassembled WGS sequence"/>
</dbReference>
<feature type="transmembrane region" description="Helical" evidence="7">
    <location>
        <begin position="125"/>
        <end position="144"/>
    </location>
</feature>
<dbReference type="InterPro" id="IPR043739">
    <property type="entry name" value="DUF5684"/>
</dbReference>
<dbReference type="Pfam" id="PF10502">
    <property type="entry name" value="Peptidase_S26"/>
    <property type="match status" value="2"/>
</dbReference>
<feature type="active site" evidence="6">
    <location>
        <position position="264"/>
    </location>
</feature>
<feature type="active site" evidence="6">
    <location>
        <position position="153"/>
    </location>
</feature>
<dbReference type="OrthoDB" id="9802919at2"/>
<dbReference type="GO" id="GO:0006465">
    <property type="term" value="P:signal peptide processing"/>
    <property type="evidence" value="ECO:0007669"/>
    <property type="project" value="InterPro"/>
</dbReference>
<dbReference type="EMBL" id="RQPJ01000005">
    <property type="protein sequence ID" value="RTE53481.1"/>
    <property type="molecule type" value="Genomic_DNA"/>
</dbReference>
<protein>
    <recommendedName>
        <fullName evidence="4 7">Signal peptidase I</fullName>
        <ecNumber evidence="3 7">3.4.21.89</ecNumber>
    </recommendedName>
</protein>
<organism evidence="9 10">
    <name type="scientific">Arenibacter aquaticus</name>
    <dbReference type="NCBI Taxonomy" id="2489054"/>
    <lineage>
        <taxon>Bacteria</taxon>
        <taxon>Pseudomonadati</taxon>
        <taxon>Bacteroidota</taxon>
        <taxon>Flavobacteriia</taxon>
        <taxon>Flavobacteriales</taxon>
        <taxon>Flavobacteriaceae</taxon>
        <taxon>Arenibacter</taxon>
    </lineage>
</organism>
<dbReference type="SUPFAM" id="SSF51306">
    <property type="entry name" value="LexA/Signal peptidase"/>
    <property type="match status" value="2"/>
</dbReference>
<keyword evidence="10" id="KW-1185">Reference proteome</keyword>
<comment type="caution">
    <text evidence="9">The sequence shown here is derived from an EMBL/GenBank/DDBJ whole genome shotgun (WGS) entry which is preliminary data.</text>
</comment>
<evidence type="ECO:0000256" key="3">
    <source>
        <dbReference type="ARBA" id="ARBA00013208"/>
    </source>
</evidence>
<feature type="transmembrane region" description="Helical" evidence="7">
    <location>
        <begin position="86"/>
        <end position="105"/>
    </location>
</feature>
<dbReference type="InterPro" id="IPR019758">
    <property type="entry name" value="Pept_S26A_signal_pept_1_CS"/>
</dbReference>
<comment type="caution">
    <text evidence="7">Lacks conserved residue(s) required for the propagation of feature annotation.</text>
</comment>
<evidence type="ECO:0000256" key="1">
    <source>
        <dbReference type="ARBA" id="ARBA00000677"/>
    </source>
</evidence>
<evidence type="ECO:0000256" key="2">
    <source>
        <dbReference type="ARBA" id="ARBA00009370"/>
    </source>
</evidence>
<feature type="domain" description="Peptidase S26" evidence="8">
    <location>
        <begin position="123"/>
        <end position="297"/>
    </location>
</feature>
<feature type="domain" description="Peptidase S26" evidence="8">
    <location>
        <begin position="448"/>
        <end position="518"/>
    </location>
</feature>
<comment type="catalytic activity">
    <reaction evidence="1 7">
        <text>Cleavage of hydrophobic, N-terminal signal or leader sequences from secreted and periplasmic proteins.</text>
        <dbReference type="EC" id="3.4.21.89"/>
    </reaction>
</comment>
<dbReference type="NCBIfam" id="TIGR02227">
    <property type="entry name" value="sigpep_I_bact"/>
    <property type="match status" value="1"/>
</dbReference>
<comment type="subcellular location">
    <subcellularLocation>
        <location evidence="7">Membrane</location>
        <topology evidence="7">Single-pass type II membrane protein</topology>
    </subcellularLocation>
</comment>
<sequence length="577" mass="66451">MNGTQWIIFILIIQLIHFLGTWKLYVKAGRKAWEAAIPVYNAIVLMQIINRPKWWVILLFIPIINLLMFPVVWVETLRSFGKNSLMDTWLAILTLGLYIYYVNYFEEVNYIENRDIHPKTALGEWVSSIVFAIVAATLVHTYLIQPFVIPTSSLEKTLLVGDFLFVSKFHYGARVPMTTVAAPMVHDTLPIFKTRSYIADVDPATYRTSVWNKLQLPYMRLPGFKEIKRNDIVVFSWPADTVYQFFKKQKGVRKPIDKKSNYVKRCVGVPGDSLSIKDGYVYINGKKTVLPYRAKPQFLHTVTVEGQFSNDAIELLGRKNLSGNVVRLPNSSLEQERATEVIHAMGLERIKSDSSYTYYAGNISNQKVAEYLKSEDMKNMALFNLTEEEAKNYTGQAGISAIDKFAYKNPDTSVFPQDASHTGTVDNMNTLYIPEQGKTVPLNIEVLPIYEKIIKEYEGHTLQVNGNQILIDGEVANTYTFKQNYYWMMGDNRHRSEDSRFWGYVPEDHIVGTPIFIWMSIDGINDGMSNWKVRWDRVFTTVSGDGEPTSYFKYFLIVLAAWFAYDFFRKKKKVESN</sequence>
<evidence type="ECO:0000313" key="9">
    <source>
        <dbReference type="EMBL" id="RTE53481.1"/>
    </source>
</evidence>
<gene>
    <name evidence="9" type="primary">lepB</name>
    <name evidence="9" type="ORF">EHW67_10730</name>
</gene>
<dbReference type="GO" id="GO:0016020">
    <property type="term" value="C:membrane"/>
    <property type="evidence" value="ECO:0007669"/>
    <property type="project" value="UniProtKB-SubCell"/>
</dbReference>
<accession>A0A430K3H2</accession>
<dbReference type="PRINTS" id="PR00727">
    <property type="entry name" value="LEADERPTASE"/>
</dbReference>
<evidence type="ECO:0000256" key="5">
    <source>
        <dbReference type="ARBA" id="ARBA00022801"/>
    </source>
</evidence>
<comment type="similarity">
    <text evidence="2 7">Belongs to the peptidase S26 family.</text>
</comment>
<dbReference type="GO" id="GO:0004252">
    <property type="term" value="F:serine-type endopeptidase activity"/>
    <property type="evidence" value="ECO:0007669"/>
    <property type="project" value="InterPro"/>
</dbReference>
<evidence type="ECO:0000259" key="8">
    <source>
        <dbReference type="Pfam" id="PF10502"/>
    </source>
</evidence>